<dbReference type="PROSITE" id="PS51007">
    <property type="entry name" value="CYTC"/>
    <property type="match status" value="1"/>
</dbReference>
<feature type="signal peptide" evidence="6">
    <location>
        <begin position="1"/>
        <end position="24"/>
    </location>
</feature>
<evidence type="ECO:0000256" key="6">
    <source>
        <dbReference type="SAM" id="SignalP"/>
    </source>
</evidence>
<evidence type="ECO:0000313" key="8">
    <source>
        <dbReference type="EMBL" id="MFD2752548.1"/>
    </source>
</evidence>
<dbReference type="InterPro" id="IPR036909">
    <property type="entry name" value="Cyt_c-like_dom_sf"/>
</dbReference>
<name>A0ABW5UHT3_9BURK</name>
<comment type="caution">
    <text evidence="8">The sequence shown here is derived from an EMBL/GenBank/DDBJ whole genome shotgun (WGS) entry which is preliminary data.</text>
</comment>
<feature type="chain" id="PRO_5045183337" evidence="6">
    <location>
        <begin position="25"/>
        <end position="184"/>
    </location>
</feature>
<keyword evidence="6" id="KW-0732">Signal</keyword>
<keyword evidence="2 4" id="KW-0479">Metal-binding</keyword>
<evidence type="ECO:0000256" key="4">
    <source>
        <dbReference type="PROSITE-ProRule" id="PRU00433"/>
    </source>
</evidence>
<evidence type="ECO:0000256" key="5">
    <source>
        <dbReference type="SAM" id="MobiDB-lite"/>
    </source>
</evidence>
<feature type="region of interest" description="Disordered" evidence="5">
    <location>
        <begin position="48"/>
        <end position="77"/>
    </location>
</feature>
<dbReference type="EMBL" id="JBHUMV010000001">
    <property type="protein sequence ID" value="MFD2752548.1"/>
    <property type="molecule type" value="Genomic_DNA"/>
</dbReference>
<dbReference type="SUPFAM" id="SSF46626">
    <property type="entry name" value="Cytochrome c"/>
    <property type="match status" value="1"/>
</dbReference>
<keyword evidence="3 4" id="KW-0408">Iron</keyword>
<dbReference type="PANTHER" id="PTHR35008">
    <property type="entry name" value="BLL4482 PROTEIN-RELATED"/>
    <property type="match status" value="1"/>
</dbReference>
<evidence type="ECO:0000259" key="7">
    <source>
        <dbReference type="PROSITE" id="PS51007"/>
    </source>
</evidence>
<dbReference type="PANTHER" id="PTHR35008:SF4">
    <property type="entry name" value="BLL4482 PROTEIN"/>
    <property type="match status" value="1"/>
</dbReference>
<dbReference type="Proteomes" id="UP001597463">
    <property type="component" value="Unassembled WGS sequence"/>
</dbReference>
<keyword evidence="1 4" id="KW-0349">Heme</keyword>
<keyword evidence="9" id="KW-1185">Reference proteome</keyword>
<proteinExistence type="predicted"/>
<feature type="domain" description="Cytochrome c" evidence="7">
    <location>
        <begin position="29"/>
        <end position="166"/>
    </location>
</feature>
<protein>
    <submittedName>
        <fullName evidence="8">C-type cytochrome</fullName>
    </submittedName>
</protein>
<dbReference type="InterPro" id="IPR009056">
    <property type="entry name" value="Cyt_c-like_dom"/>
</dbReference>
<accession>A0ABW5UHT3</accession>
<evidence type="ECO:0000313" key="9">
    <source>
        <dbReference type="Proteomes" id="UP001597463"/>
    </source>
</evidence>
<dbReference type="Gene3D" id="1.10.760.10">
    <property type="entry name" value="Cytochrome c-like domain"/>
    <property type="match status" value="1"/>
</dbReference>
<evidence type="ECO:0000256" key="3">
    <source>
        <dbReference type="ARBA" id="ARBA00023004"/>
    </source>
</evidence>
<dbReference type="RefSeq" id="WP_066479868.1">
    <property type="nucleotide sequence ID" value="NZ_BCNT01000010.1"/>
</dbReference>
<evidence type="ECO:0000256" key="1">
    <source>
        <dbReference type="ARBA" id="ARBA00022617"/>
    </source>
</evidence>
<sequence length="184" mass="18959">MKALHILSVPLALAALGSHAGAQAGDADTPVARGAYLVRSMGCADCHTPLKPGPRGPEPDLSRGLSGHPQGQVLQAPAASGGPWIWGGAGTNTAFWGPWGVSYSANLTPDATGLGAWTAEQFVQSLRTGKHAGSGRPIAPPMPWQSFGQLTDADLQAMFAYLKSQPPVRNMVPSYQPPTAAAGK</sequence>
<gene>
    <name evidence="8" type="ORF">ACFSW6_00490</name>
</gene>
<dbReference type="Pfam" id="PF00034">
    <property type="entry name" value="Cytochrom_C"/>
    <property type="match status" value="1"/>
</dbReference>
<organism evidence="8 9">
    <name type="scientific">Comamonas terrae</name>
    <dbReference type="NCBI Taxonomy" id="673548"/>
    <lineage>
        <taxon>Bacteria</taxon>
        <taxon>Pseudomonadati</taxon>
        <taxon>Pseudomonadota</taxon>
        <taxon>Betaproteobacteria</taxon>
        <taxon>Burkholderiales</taxon>
        <taxon>Comamonadaceae</taxon>
        <taxon>Comamonas</taxon>
    </lineage>
</organism>
<dbReference type="InterPro" id="IPR051459">
    <property type="entry name" value="Cytochrome_c-type_DH"/>
</dbReference>
<evidence type="ECO:0000256" key="2">
    <source>
        <dbReference type="ARBA" id="ARBA00022723"/>
    </source>
</evidence>
<reference evidence="9" key="1">
    <citation type="journal article" date="2019" name="Int. J. Syst. Evol. Microbiol.">
        <title>The Global Catalogue of Microorganisms (GCM) 10K type strain sequencing project: providing services to taxonomists for standard genome sequencing and annotation.</title>
        <authorList>
            <consortium name="The Broad Institute Genomics Platform"/>
            <consortium name="The Broad Institute Genome Sequencing Center for Infectious Disease"/>
            <person name="Wu L."/>
            <person name="Ma J."/>
        </authorList>
    </citation>
    <scope>NUCLEOTIDE SEQUENCE [LARGE SCALE GENOMIC DNA]</scope>
    <source>
        <strain evidence="9">TISTR 1906</strain>
    </source>
</reference>